<accession>A0A4Q1JT00</accession>
<dbReference type="Proteomes" id="UP000289784">
    <property type="component" value="Unassembled WGS sequence"/>
</dbReference>
<reference evidence="3 4" key="1">
    <citation type="submission" date="2019-01" db="EMBL/GenBank/DDBJ databases">
        <title>Pseudoxanthomonas composti sp. nov., isolated from compost.</title>
        <authorList>
            <person name="Yang G."/>
        </authorList>
    </citation>
    <scope>NUCLEOTIDE SEQUENCE [LARGE SCALE GENOMIC DNA]</scope>
    <source>
        <strain evidence="3 4">GSS15</strain>
    </source>
</reference>
<dbReference type="Gene3D" id="2.30.320.10">
    <property type="entry name" value="YwqG-like"/>
    <property type="match status" value="1"/>
</dbReference>
<organism evidence="3 4">
    <name type="scientific">Pseudoxanthomonas composti</name>
    <dbReference type="NCBI Taxonomy" id="2137479"/>
    <lineage>
        <taxon>Bacteria</taxon>
        <taxon>Pseudomonadati</taxon>
        <taxon>Pseudomonadota</taxon>
        <taxon>Gammaproteobacteria</taxon>
        <taxon>Lysobacterales</taxon>
        <taxon>Lysobacteraceae</taxon>
        <taxon>Pseudoxanthomonas</taxon>
    </lineage>
</organism>
<protein>
    <submittedName>
        <fullName evidence="3">DUF1963 domain-containing protein</fullName>
    </submittedName>
</protein>
<sequence length="374" mass="41484">MGCKRPQRRRGSHGSTAWRLAGPSWSPPSTLFKCRQHRKGRLRMSLCANRRYPARLATGRRNMKIAAWVLAGVLLVSAGLYGAWRAGTTVGEKMHRQRAAQASSPSARAGTPADAAALLAPYEQALSQTTRPVMHVRLQALDTDDALVSKVGGQVWWPRAQALPVDEHGRPLTLLAQVNFAELPEPLPGYPDQGLLQFFIATEDDFYGARLDSMDSRRAQRNFRVVYWPDLGLPARTLPAVQGDQLPMDPSRPQRMHFVAGAERMSVADHRFDQHTGQDLDGLTEAYAAAHGIDADSLFQAVLDLHDGGGHKLGGYPSFTQEDPRRDGDDELLLQLDSDDVLMWGDSGVANFFIRPADLARRDFSRVAYNWDCY</sequence>
<dbReference type="PANTHER" id="PTHR36436">
    <property type="entry name" value="SLL5081 PROTEIN"/>
    <property type="match status" value="1"/>
</dbReference>
<dbReference type="SUPFAM" id="SSF103032">
    <property type="entry name" value="Hypothetical protein YwqG"/>
    <property type="match status" value="1"/>
</dbReference>
<dbReference type="Pfam" id="PF09234">
    <property type="entry name" value="DUF1963"/>
    <property type="match status" value="1"/>
</dbReference>
<keyword evidence="2" id="KW-1133">Transmembrane helix</keyword>
<dbReference type="InterPro" id="IPR035948">
    <property type="entry name" value="YwqG-like_sf"/>
</dbReference>
<evidence type="ECO:0000313" key="3">
    <source>
        <dbReference type="EMBL" id="RXR03436.1"/>
    </source>
</evidence>
<comment type="caution">
    <text evidence="3">The sequence shown here is derived from an EMBL/GenBank/DDBJ whole genome shotgun (WGS) entry which is preliminary data.</text>
</comment>
<dbReference type="EMBL" id="SAWZ01000007">
    <property type="protein sequence ID" value="RXR03436.1"/>
    <property type="molecule type" value="Genomic_DNA"/>
</dbReference>
<keyword evidence="4" id="KW-1185">Reference proteome</keyword>
<dbReference type="PANTHER" id="PTHR36436:SF6">
    <property type="entry name" value="SLL5081 PROTEIN"/>
    <property type="match status" value="1"/>
</dbReference>
<dbReference type="InterPro" id="IPR015315">
    <property type="entry name" value="DUF1963"/>
</dbReference>
<proteinExistence type="predicted"/>
<evidence type="ECO:0000313" key="4">
    <source>
        <dbReference type="Proteomes" id="UP000289784"/>
    </source>
</evidence>
<gene>
    <name evidence="3" type="ORF">EPA99_13430</name>
</gene>
<evidence type="ECO:0000256" key="1">
    <source>
        <dbReference type="SAM" id="MobiDB-lite"/>
    </source>
</evidence>
<keyword evidence="2" id="KW-0472">Membrane</keyword>
<feature type="compositionally biased region" description="Basic residues" evidence="1">
    <location>
        <begin position="1"/>
        <end position="12"/>
    </location>
</feature>
<evidence type="ECO:0000256" key="2">
    <source>
        <dbReference type="SAM" id="Phobius"/>
    </source>
</evidence>
<feature type="region of interest" description="Disordered" evidence="1">
    <location>
        <begin position="1"/>
        <end position="22"/>
    </location>
</feature>
<name>A0A4Q1JT00_9GAMM</name>
<dbReference type="AlphaFoldDB" id="A0A4Q1JT00"/>
<keyword evidence="2" id="KW-0812">Transmembrane</keyword>
<feature type="transmembrane region" description="Helical" evidence="2">
    <location>
        <begin position="65"/>
        <end position="84"/>
    </location>
</feature>
<dbReference type="OrthoDB" id="4929513at2"/>